<gene>
    <name evidence="2" type="ORF">UFOPK2362_00111</name>
</gene>
<reference evidence="2" key="1">
    <citation type="submission" date="2020-05" db="EMBL/GenBank/DDBJ databases">
        <authorList>
            <person name="Chiriac C."/>
            <person name="Salcher M."/>
            <person name="Ghai R."/>
            <person name="Kavagutti S V."/>
        </authorList>
    </citation>
    <scope>NUCLEOTIDE SEQUENCE</scope>
</reference>
<dbReference type="EMBL" id="CAEZXI010000004">
    <property type="protein sequence ID" value="CAB4677197.1"/>
    <property type="molecule type" value="Genomic_DNA"/>
</dbReference>
<evidence type="ECO:0000313" key="2">
    <source>
        <dbReference type="EMBL" id="CAB4677197.1"/>
    </source>
</evidence>
<keyword evidence="1" id="KW-0472">Membrane</keyword>
<evidence type="ECO:0000256" key="1">
    <source>
        <dbReference type="SAM" id="Phobius"/>
    </source>
</evidence>
<keyword evidence="1" id="KW-0812">Transmembrane</keyword>
<accession>A0A6J6MT98</accession>
<organism evidence="2">
    <name type="scientific">freshwater metagenome</name>
    <dbReference type="NCBI Taxonomy" id="449393"/>
    <lineage>
        <taxon>unclassified sequences</taxon>
        <taxon>metagenomes</taxon>
        <taxon>ecological metagenomes</taxon>
    </lineage>
</organism>
<feature type="transmembrane region" description="Helical" evidence="1">
    <location>
        <begin position="146"/>
        <end position="174"/>
    </location>
</feature>
<dbReference type="PANTHER" id="PTHR40078:SF1">
    <property type="entry name" value="INTEGRAL MEMBRANE PROTEIN"/>
    <property type="match status" value="1"/>
</dbReference>
<sequence length="242" mass="25978">MMSYKSKQGYSLTVRITFSPLLNLVKPHKTIPKTHWRADNEWDLGVSKDDLYRFLILITGLTVFGLGESMLVSSTLGNSPWVVLAEGVSNYSPFNIGEATFLISLIVLLLWIPLKQKPGFGTLMNILVIAAAIELGLYLFPSTNEISFQILYLIIGTALVGAGSALYLTCGLGAGPRDGLMTGLHDRTGVRVGRVRLGIEVSALSIGAIMGGTLGLGTAFYALFIGQSVAIFLGVVARHTSQ</sequence>
<dbReference type="InterPro" id="IPR038750">
    <property type="entry name" value="YczE/YyaS-like"/>
</dbReference>
<dbReference type="AlphaFoldDB" id="A0A6J6MT98"/>
<name>A0A6J6MT98_9ZZZZ</name>
<feature type="transmembrane region" description="Helical" evidence="1">
    <location>
        <begin position="51"/>
        <end position="72"/>
    </location>
</feature>
<proteinExistence type="predicted"/>
<protein>
    <submittedName>
        <fullName evidence="2">Unannotated protein</fullName>
    </submittedName>
</protein>
<keyword evidence="1" id="KW-1133">Transmembrane helix</keyword>
<dbReference type="Pfam" id="PF19700">
    <property type="entry name" value="DUF6198"/>
    <property type="match status" value="1"/>
</dbReference>
<feature type="transmembrane region" description="Helical" evidence="1">
    <location>
        <begin position="219"/>
        <end position="237"/>
    </location>
</feature>
<feature type="transmembrane region" description="Helical" evidence="1">
    <location>
        <begin position="195"/>
        <end position="213"/>
    </location>
</feature>
<feature type="transmembrane region" description="Helical" evidence="1">
    <location>
        <begin position="92"/>
        <end position="112"/>
    </location>
</feature>
<feature type="transmembrane region" description="Helical" evidence="1">
    <location>
        <begin position="119"/>
        <end position="140"/>
    </location>
</feature>
<dbReference type="PANTHER" id="PTHR40078">
    <property type="entry name" value="INTEGRAL MEMBRANE PROTEIN-RELATED"/>
    <property type="match status" value="1"/>
</dbReference>